<gene>
    <name evidence="3" type="primary">NDUFB2</name>
</gene>
<evidence type="ECO:0000313" key="3">
    <source>
        <dbReference type="RefSeq" id="XP_032131696.1"/>
    </source>
</evidence>
<dbReference type="GeneID" id="116550078"/>
<dbReference type="GO" id="GO:0045271">
    <property type="term" value="C:respiratory chain complex I"/>
    <property type="evidence" value="ECO:0007669"/>
    <property type="project" value="InterPro"/>
</dbReference>
<accession>A0A6J3HNL6</accession>
<dbReference type="CTD" id="4708"/>
<dbReference type="InterPro" id="IPR026627">
    <property type="entry name" value="NDUFB2_animal"/>
</dbReference>
<feature type="compositionally biased region" description="Acidic residues" evidence="1">
    <location>
        <begin position="112"/>
        <end position="124"/>
    </location>
</feature>
<protein>
    <submittedName>
        <fullName evidence="3">NADH dehydrogenase [ubiquinone] 1 beta subcomplex subunit 2, mitochondrial isoform X2</fullName>
    </submittedName>
</protein>
<proteinExistence type="predicted"/>
<feature type="region of interest" description="Disordered" evidence="1">
    <location>
        <begin position="30"/>
        <end position="66"/>
    </location>
</feature>
<dbReference type="Proteomes" id="UP000504640">
    <property type="component" value="Unplaced"/>
</dbReference>
<dbReference type="Pfam" id="PF14813">
    <property type="entry name" value="NADH_B2"/>
    <property type="match status" value="1"/>
</dbReference>
<dbReference type="AlphaFoldDB" id="A0A6J3HNL6"/>
<evidence type="ECO:0000256" key="1">
    <source>
        <dbReference type="SAM" id="MobiDB-lite"/>
    </source>
</evidence>
<sequence length="124" mass="14280">MRGLCSRERGFLQRKDPQLIQVGRGCRLPQSGRWATPRRHGRRGARRRGSDVCRGGVAGDDWADAGEHVGSNSAGVFSRRWWPPFQKWPRTGCWRRWRPSGHFPYPDPSQWTDEELGIPPDDED</sequence>
<dbReference type="RefSeq" id="XP_032131696.1">
    <property type="nucleotide sequence ID" value="XM_032275805.1"/>
</dbReference>
<keyword evidence="2" id="KW-1185">Reference proteome</keyword>
<dbReference type="GO" id="GO:0005743">
    <property type="term" value="C:mitochondrial inner membrane"/>
    <property type="evidence" value="ECO:0007669"/>
    <property type="project" value="InterPro"/>
</dbReference>
<organism evidence="2 3">
    <name type="scientific">Sapajus apella</name>
    <name type="common">Brown-capped capuchin</name>
    <name type="synonym">Cebus apella</name>
    <dbReference type="NCBI Taxonomy" id="9515"/>
    <lineage>
        <taxon>Eukaryota</taxon>
        <taxon>Metazoa</taxon>
        <taxon>Chordata</taxon>
        <taxon>Craniata</taxon>
        <taxon>Vertebrata</taxon>
        <taxon>Euteleostomi</taxon>
        <taxon>Mammalia</taxon>
        <taxon>Eutheria</taxon>
        <taxon>Euarchontoglires</taxon>
        <taxon>Primates</taxon>
        <taxon>Haplorrhini</taxon>
        <taxon>Platyrrhini</taxon>
        <taxon>Cebidae</taxon>
        <taxon>Cebinae</taxon>
        <taxon>Sapajus</taxon>
    </lineage>
</organism>
<feature type="region of interest" description="Disordered" evidence="1">
    <location>
        <begin position="99"/>
        <end position="124"/>
    </location>
</feature>
<evidence type="ECO:0000313" key="2">
    <source>
        <dbReference type="Proteomes" id="UP000504640"/>
    </source>
</evidence>
<reference evidence="3" key="1">
    <citation type="submission" date="2025-08" db="UniProtKB">
        <authorList>
            <consortium name="RefSeq"/>
        </authorList>
    </citation>
    <scope>IDENTIFICATION</scope>
    <source>
        <tissue evidence="3">Blood</tissue>
    </source>
</reference>
<feature type="compositionally biased region" description="Basic residues" evidence="1">
    <location>
        <begin position="36"/>
        <end position="47"/>
    </location>
</feature>
<name>A0A6J3HNL6_SAPAP</name>